<dbReference type="STRING" id="1423730.FC75_GL000485"/>
<sequence>MNFNGQIIDATVSDQNETQVFVQYQGVTMSVDATEFETQPAVGDVLHGFAYENKSGADRFTTKLPAVGYDRYAFGTVVDVRKDLGVFIDIGLPDKDLVLSLDDLPELTKLWPAKGDRLMVSMHIDKQHRLWAKLADMNMFQAVANQAKPTMMNENVTATVYALRLSGTHVITDDYYLGFIHPSERDQEPRLGEVVHGRVIGVRDDGTLNLSLRPRAYEEIGDDAAMILAFIDHDPSKSIPYTDKSDPDAIKMTFGISKGAFKRALGHLLKAHLIVEENGVTRRADQK</sequence>
<keyword evidence="7" id="KW-1185">Reference proteome</keyword>
<dbReference type="PANTHER" id="PTHR37296:SF1">
    <property type="entry name" value="CONSERVED VIRULENCE FACTOR B"/>
    <property type="match status" value="1"/>
</dbReference>
<dbReference type="InterPro" id="IPR036388">
    <property type="entry name" value="WH-like_DNA-bd_sf"/>
</dbReference>
<dbReference type="InterPro" id="IPR014464">
    <property type="entry name" value="CvfB_fam"/>
</dbReference>
<dbReference type="PATRIC" id="fig|1423730.4.peg.504"/>
<dbReference type="InterPro" id="IPR048588">
    <property type="entry name" value="CvfB_S1_2nd"/>
</dbReference>
<dbReference type="Pfam" id="PF13509">
    <property type="entry name" value="S1_2"/>
    <property type="match status" value="1"/>
</dbReference>
<evidence type="ECO:0000259" key="5">
    <source>
        <dbReference type="Pfam" id="PF21543"/>
    </source>
</evidence>
<comment type="caution">
    <text evidence="6">The sequence shown here is derived from an EMBL/GenBank/DDBJ whole genome shotgun (WGS) entry which is preliminary data.</text>
</comment>
<comment type="similarity">
    <text evidence="1">Belongs to the CvfB family.</text>
</comment>
<feature type="domain" description="Conserved virulence factor B second S1" evidence="4">
    <location>
        <begin position="72"/>
        <end position="133"/>
    </location>
</feature>
<dbReference type="PANTHER" id="PTHR37296">
    <property type="entry name" value="CONSERVED VIRULENCE FACTOR B"/>
    <property type="match status" value="1"/>
</dbReference>
<feature type="domain" description="Conserved virulence factor B first S1" evidence="2">
    <location>
        <begin position="5"/>
        <end position="62"/>
    </location>
</feature>
<evidence type="ECO:0000259" key="4">
    <source>
        <dbReference type="Pfam" id="PF21191"/>
    </source>
</evidence>
<dbReference type="Pfam" id="PF21543">
    <property type="entry name" value="CvfB_2nd"/>
    <property type="match status" value="1"/>
</dbReference>
<dbReference type="Gene3D" id="1.10.10.10">
    <property type="entry name" value="Winged helix-like DNA-binding domain superfamily/Winged helix DNA-binding domain"/>
    <property type="match status" value="1"/>
</dbReference>
<accession>A0A0R2F2I1</accession>
<feature type="domain" description="Conserved virulence factor B third S1" evidence="5">
    <location>
        <begin position="140"/>
        <end position="214"/>
    </location>
</feature>
<dbReference type="Proteomes" id="UP000050865">
    <property type="component" value="Unassembled WGS sequence"/>
</dbReference>
<dbReference type="Pfam" id="PF21191">
    <property type="entry name" value="CvfB_1st"/>
    <property type="match status" value="1"/>
</dbReference>
<dbReference type="InterPro" id="IPR039566">
    <property type="entry name" value="CvfB_S1_st"/>
</dbReference>
<dbReference type="Gene3D" id="2.40.50.140">
    <property type="entry name" value="Nucleic acid-binding proteins"/>
    <property type="match status" value="2"/>
</dbReference>
<dbReference type="InterPro" id="IPR040764">
    <property type="entry name" value="CvfB_WH"/>
</dbReference>
<organism evidence="6 7">
    <name type="scientific">Lacticaseibacillus camelliae DSM 22697 = JCM 13995</name>
    <dbReference type="NCBI Taxonomy" id="1423730"/>
    <lineage>
        <taxon>Bacteria</taxon>
        <taxon>Bacillati</taxon>
        <taxon>Bacillota</taxon>
        <taxon>Bacilli</taxon>
        <taxon>Lactobacillales</taxon>
        <taxon>Lactobacillaceae</taxon>
        <taxon>Lacticaseibacillus</taxon>
    </lineage>
</organism>
<name>A0A0R2F2I1_9LACO</name>
<evidence type="ECO:0000256" key="1">
    <source>
        <dbReference type="PIRNR" id="PIRNR012524"/>
    </source>
</evidence>
<dbReference type="Pfam" id="PF17783">
    <property type="entry name" value="WHD_CvfB"/>
    <property type="match status" value="1"/>
</dbReference>
<evidence type="ECO:0000259" key="2">
    <source>
        <dbReference type="Pfam" id="PF13509"/>
    </source>
</evidence>
<proteinExistence type="inferred from homology"/>
<protein>
    <submittedName>
        <fullName evidence="6">RNA-binding protein, S1-like domain</fullName>
    </submittedName>
</protein>
<dbReference type="InterPro" id="IPR048587">
    <property type="entry name" value="CvfB_S1_3rd"/>
</dbReference>
<dbReference type="PIRSF" id="PIRSF012524">
    <property type="entry name" value="YitL_S1"/>
    <property type="match status" value="1"/>
</dbReference>
<reference evidence="6 7" key="1">
    <citation type="journal article" date="2015" name="Genome Announc.">
        <title>Expanding the biotechnology potential of lactobacilli through comparative genomics of 213 strains and associated genera.</title>
        <authorList>
            <person name="Sun Z."/>
            <person name="Harris H.M."/>
            <person name="McCann A."/>
            <person name="Guo C."/>
            <person name="Argimon S."/>
            <person name="Zhang W."/>
            <person name="Yang X."/>
            <person name="Jeffery I.B."/>
            <person name="Cooney J.C."/>
            <person name="Kagawa T.F."/>
            <person name="Liu W."/>
            <person name="Song Y."/>
            <person name="Salvetti E."/>
            <person name="Wrobel A."/>
            <person name="Rasinkangas P."/>
            <person name="Parkhill J."/>
            <person name="Rea M.C."/>
            <person name="O'Sullivan O."/>
            <person name="Ritari J."/>
            <person name="Douillard F.P."/>
            <person name="Paul Ross R."/>
            <person name="Yang R."/>
            <person name="Briner A.E."/>
            <person name="Felis G.E."/>
            <person name="de Vos W.M."/>
            <person name="Barrangou R."/>
            <person name="Klaenhammer T.R."/>
            <person name="Caufield P.W."/>
            <person name="Cui Y."/>
            <person name="Zhang H."/>
            <person name="O'Toole P.W."/>
        </authorList>
    </citation>
    <scope>NUCLEOTIDE SEQUENCE [LARGE SCALE GENOMIC DNA]</scope>
    <source>
        <strain evidence="6 7">DSM 22697</strain>
    </source>
</reference>
<gene>
    <name evidence="6" type="ORF">FC75_GL000485</name>
</gene>
<dbReference type="InterPro" id="IPR012340">
    <property type="entry name" value="NA-bd_OB-fold"/>
</dbReference>
<dbReference type="EMBL" id="AYZJ01000084">
    <property type="protein sequence ID" value="KRN18717.1"/>
    <property type="molecule type" value="Genomic_DNA"/>
</dbReference>
<feature type="domain" description="Conserved virulence factor B-like winged helix" evidence="3">
    <location>
        <begin position="225"/>
        <end position="281"/>
    </location>
</feature>
<dbReference type="Gene3D" id="2.40.50.330">
    <property type="match status" value="1"/>
</dbReference>
<evidence type="ECO:0000313" key="7">
    <source>
        <dbReference type="Proteomes" id="UP000050865"/>
    </source>
</evidence>
<dbReference type="AlphaFoldDB" id="A0A0R2F2I1"/>
<evidence type="ECO:0000313" key="6">
    <source>
        <dbReference type="EMBL" id="KRN18717.1"/>
    </source>
</evidence>
<dbReference type="RefSeq" id="WP_056989892.1">
    <property type="nucleotide sequence ID" value="NZ_AYZJ01000084.1"/>
</dbReference>
<evidence type="ECO:0000259" key="3">
    <source>
        <dbReference type="Pfam" id="PF17783"/>
    </source>
</evidence>